<reference evidence="1" key="1">
    <citation type="journal article" date="2023" name="Mol. Phylogenet. Evol.">
        <title>Genome-scale phylogeny and comparative genomics of the fungal order Sordariales.</title>
        <authorList>
            <person name="Hensen N."/>
            <person name="Bonometti L."/>
            <person name="Westerberg I."/>
            <person name="Brannstrom I.O."/>
            <person name="Guillou S."/>
            <person name="Cros-Aarteil S."/>
            <person name="Calhoun S."/>
            <person name="Haridas S."/>
            <person name="Kuo A."/>
            <person name="Mondo S."/>
            <person name="Pangilinan J."/>
            <person name="Riley R."/>
            <person name="LaButti K."/>
            <person name="Andreopoulos B."/>
            <person name="Lipzen A."/>
            <person name="Chen C."/>
            <person name="Yan M."/>
            <person name="Daum C."/>
            <person name="Ng V."/>
            <person name="Clum A."/>
            <person name="Steindorff A."/>
            <person name="Ohm R.A."/>
            <person name="Martin F."/>
            <person name="Silar P."/>
            <person name="Natvig D.O."/>
            <person name="Lalanne C."/>
            <person name="Gautier V."/>
            <person name="Ament-Velasquez S.L."/>
            <person name="Kruys A."/>
            <person name="Hutchinson M.I."/>
            <person name="Powell A.J."/>
            <person name="Barry K."/>
            <person name="Miller A.N."/>
            <person name="Grigoriev I.V."/>
            <person name="Debuchy R."/>
            <person name="Gladieux P."/>
            <person name="Hiltunen Thoren M."/>
            <person name="Johannesson H."/>
        </authorList>
    </citation>
    <scope>NUCLEOTIDE SEQUENCE</scope>
    <source>
        <strain evidence="1">PSN243</strain>
    </source>
</reference>
<organism evidence="1 2">
    <name type="scientific">Podospora aff. communis PSN243</name>
    <dbReference type="NCBI Taxonomy" id="3040156"/>
    <lineage>
        <taxon>Eukaryota</taxon>
        <taxon>Fungi</taxon>
        <taxon>Dikarya</taxon>
        <taxon>Ascomycota</taxon>
        <taxon>Pezizomycotina</taxon>
        <taxon>Sordariomycetes</taxon>
        <taxon>Sordariomycetidae</taxon>
        <taxon>Sordariales</taxon>
        <taxon>Podosporaceae</taxon>
        <taxon>Podospora</taxon>
    </lineage>
</organism>
<gene>
    <name evidence="1" type="ORF">QBC34DRAFT_426368</name>
</gene>
<accession>A0AAV9GLL8</accession>
<keyword evidence="2" id="KW-1185">Reference proteome</keyword>
<comment type="caution">
    <text evidence="1">The sequence shown here is derived from an EMBL/GenBank/DDBJ whole genome shotgun (WGS) entry which is preliminary data.</text>
</comment>
<protein>
    <submittedName>
        <fullName evidence="1">Uncharacterized protein</fullName>
    </submittedName>
</protein>
<name>A0AAV9GLL8_9PEZI</name>
<proteinExistence type="predicted"/>
<evidence type="ECO:0000313" key="2">
    <source>
        <dbReference type="Proteomes" id="UP001321760"/>
    </source>
</evidence>
<evidence type="ECO:0000313" key="1">
    <source>
        <dbReference type="EMBL" id="KAK4448621.1"/>
    </source>
</evidence>
<dbReference type="EMBL" id="MU865942">
    <property type="protein sequence ID" value="KAK4448621.1"/>
    <property type="molecule type" value="Genomic_DNA"/>
</dbReference>
<dbReference type="Proteomes" id="UP001321760">
    <property type="component" value="Unassembled WGS sequence"/>
</dbReference>
<reference evidence="1" key="2">
    <citation type="submission" date="2023-05" db="EMBL/GenBank/DDBJ databases">
        <authorList>
            <consortium name="Lawrence Berkeley National Laboratory"/>
            <person name="Steindorff A."/>
            <person name="Hensen N."/>
            <person name="Bonometti L."/>
            <person name="Westerberg I."/>
            <person name="Brannstrom I.O."/>
            <person name="Guillou S."/>
            <person name="Cros-Aarteil S."/>
            <person name="Calhoun S."/>
            <person name="Haridas S."/>
            <person name="Kuo A."/>
            <person name="Mondo S."/>
            <person name="Pangilinan J."/>
            <person name="Riley R."/>
            <person name="Labutti K."/>
            <person name="Andreopoulos B."/>
            <person name="Lipzen A."/>
            <person name="Chen C."/>
            <person name="Yanf M."/>
            <person name="Daum C."/>
            <person name="Ng V."/>
            <person name="Clum A."/>
            <person name="Ohm R."/>
            <person name="Martin F."/>
            <person name="Silar P."/>
            <person name="Natvig D."/>
            <person name="Lalanne C."/>
            <person name="Gautier V."/>
            <person name="Ament-Velasquez S.L."/>
            <person name="Kruys A."/>
            <person name="Hutchinson M.I."/>
            <person name="Powell A.J."/>
            <person name="Barry K."/>
            <person name="Miller A.N."/>
            <person name="Grigoriev I.V."/>
            <person name="Debuchy R."/>
            <person name="Gladieux P."/>
            <person name="Thoren M.H."/>
            <person name="Johannesson H."/>
        </authorList>
    </citation>
    <scope>NUCLEOTIDE SEQUENCE</scope>
    <source>
        <strain evidence="1">PSN243</strain>
    </source>
</reference>
<dbReference type="AlphaFoldDB" id="A0AAV9GLL8"/>
<sequence length="288" mass="32920">MNSSGYHHYAPGLSPDSPQYAIASMLGRTLTLDPTLCTEKPPEWWLDEQSRKILQWPHQPARGSRRRLCLIPLCVKRQRFPSLACRGHKDLDPVRMKRLADCLKREAKYFLKRCSAVMLAYPVRVGGDTKSKSYEPEIMAEIRKVGPLMNDVLLLFKEPEFDVERTPPPRGESQMQTVESGCAACILAVVGGRDEVLISLRACMLAREKVGMEPSPLLPLVDAWIRGHGEYAVGFFAHSDGMAGRFAEQWRLWSSQLEDRWRPSTPPHVYESEGVEWDREWQGWKWQG</sequence>